<evidence type="ECO:0000313" key="3">
    <source>
        <dbReference type="Proteomes" id="UP000285138"/>
    </source>
</evidence>
<dbReference type="AlphaFoldDB" id="A0A424YEG0"/>
<gene>
    <name evidence="2" type="ORF">D5R97_05345</name>
</gene>
<dbReference type="PANTHER" id="PTHR35004">
    <property type="entry name" value="TRANSPOSASE RV3428C-RELATED"/>
    <property type="match status" value="1"/>
</dbReference>
<dbReference type="PANTHER" id="PTHR35004:SF6">
    <property type="entry name" value="TRANSPOSASE"/>
    <property type="match status" value="1"/>
</dbReference>
<proteinExistence type="predicted"/>
<dbReference type="EMBL" id="QZAA01000136">
    <property type="protein sequence ID" value="RQD75902.1"/>
    <property type="molecule type" value="Genomic_DNA"/>
</dbReference>
<reference evidence="2 3" key="1">
    <citation type="submission" date="2018-08" db="EMBL/GenBank/DDBJ databases">
        <title>The metabolism and importance of syntrophic acetate oxidation coupled to methane or sulfide production in haloalkaline environments.</title>
        <authorList>
            <person name="Timmers P.H.A."/>
            <person name="Vavourakis C.D."/>
            <person name="Sorokin D.Y."/>
            <person name="Sinninghe Damste J.S."/>
            <person name="Muyzer G."/>
            <person name="Stams A.J.M."/>
            <person name="Plugge C.M."/>
        </authorList>
    </citation>
    <scope>NUCLEOTIDE SEQUENCE [LARGE SCALE GENOMIC DNA]</scope>
    <source>
        <strain evidence="2">MSAO_Bac1</strain>
    </source>
</reference>
<evidence type="ECO:0000259" key="1">
    <source>
        <dbReference type="Pfam" id="PF09299"/>
    </source>
</evidence>
<feature type="non-terminal residue" evidence="2">
    <location>
        <position position="1"/>
    </location>
</feature>
<protein>
    <submittedName>
        <fullName evidence="2">IS481 family transposase</fullName>
    </submittedName>
</protein>
<sequence length="150" mass="17541">PLLTENDLSSLDNLNQKFWSWLERDYHRKIHSSIGMTPLDKFMSQISEVKTCDNPEVLKEIFLKRDKRKVKHDGTLSVNKKLFEVPSSLINKQVEIRFDPEYDEEVFIYLEGQYICQAKPVVLSDNAQVKRNKSTISFSKMSKEGEKENV</sequence>
<dbReference type="Proteomes" id="UP000285138">
    <property type="component" value="Unassembled WGS sequence"/>
</dbReference>
<name>A0A424YEG0_9FIRM</name>
<feature type="domain" description="Transposase-like Mu C-terminal" evidence="1">
    <location>
        <begin position="61"/>
        <end position="116"/>
    </location>
</feature>
<evidence type="ECO:0000313" key="2">
    <source>
        <dbReference type="EMBL" id="RQD75902.1"/>
    </source>
</evidence>
<dbReference type="Pfam" id="PF09299">
    <property type="entry name" value="Mu-transpos_C"/>
    <property type="match status" value="1"/>
</dbReference>
<organism evidence="2 3">
    <name type="scientific">Candidatus Syntrophonatronum acetioxidans</name>
    <dbReference type="NCBI Taxonomy" id="1795816"/>
    <lineage>
        <taxon>Bacteria</taxon>
        <taxon>Bacillati</taxon>
        <taxon>Bacillota</taxon>
        <taxon>Clostridia</taxon>
        <taxon>Eubacteriales</taxon>
        <taxon>Syntrophomonadaceae</taxon>
        <taxon>Candidatus Syntrophonatronum</taxon>
    </lineage>
</organism>
<accession>A0A424YEG0</accession>
<dbReference type="InterPro" id="IPR015378">
    <property type="entry name" value="Transposase-like_Mu_C"/>
</dbReference>
<comment type="caution">
    <text evidence="2">The sequence shown here is derived from an EMBL/GenBank/DDBJ whole genome shotgun (WGS) entry which is preliminary data.</text>
</comment>